<dbReference type="InterPro" id="IPR041698">
    <property type="entry name" value="Methyltransf_25"/>
</dbReference>
<evidence type="ECO:0000256" key="5">
    <source>
        <dbReference type="ARBA" id="ARBA00049303"/>
    </source>
</evidence>
<dbReference type="EC" id="2.1.1.319" evidence="1"/>
<keyword evidence="4 6" id="KW-0949">S-adenosyl-L-methionine</keyword>
<dbReference type="InterPro" id="IPR029063">
    <property type="entry name" value="SAM-dependent_MTases_sf"/>
</dbReference>
<dbReference type="InterPro" id="IPR055135">
    <property type="entry name" value="PRMT_dom"/>
</dbReference>
<proteinExistence type="predicted"/>
<dbReference type="SUPFAM" id="SSF53335">
    <property type="entry name" value="S-adenosyl-L-methionine-dependent methyltransferases"/>
    <property type="match status" value="1"/>
</dbReference>
<dbReference type="AlphaFoldDB" id="A0AAX4PEJ5"/>
<dbReference type="FunFam" id="3.40.50.150:FF:000003">
    <property type="entry name" value="Blast:Protein arginine N-methyltransferase 1"/>
    <property type="match status" value="1"/>
</dbReference>
<dbReference type="EMBL" id="CP151510">
    <property type="protein sequence ID" value="WZN64807.1"/>
    <property type="molecule type" value="Genomic_DNA"/>
</dbReference>
<dbReference type="Proteomes" id="UP001472866">
    <property type="component" value="Chromosome 10"/>
</dbReference>
<gene>
    <name evidence="10" type="ORF">HKI87_10g63640</name>
</gene>
<dbReference type="PROSITE" id="PS51678">
    <property type="entry name" value="SAM_MT_PRMT"/>
    <property type="match status" value="1"/>
</dbReference>
<evidence type="ECO:0000256" key="1">
    <source>
        <dbReference type="ARBA" id="ARBA00011925"/>
    </source>
</evidence>
<organism evidence="10 11">
    <name type="scientific">Chloropicon roscoffensis</name>
    <dbReference type="NCBI Taxonomy" id="1461544"/>
    <lineage>
        <taxon>Eukaryota</taxon>
        <taxon>Viridiplantae</taxon>
        <taxon>Chlorophyta</taxon>
        <taxon>Chloropicophyceae</taxon>
        <taxon>Chloropicales</taxon>
        <taxon>Chloropicaceae</taxon>
        <taxon>Chloropicon</taxon>
    </lineage>
</organism>
<evidence type="ECO:0000256" key="7">
    <source>
        <dbReference type="SAM" id="MobiDB-lite"/>
    </source>
</evidence>
<evidence type="ECO:0000256" key="6">
    <source>
        <dbReference type="PROSITE-ProRule" id="PRU01015"/>
    </source>
</evidence>
<dbReference type="Pfam" id="PF13649">
    <property type="entry name" value="Methyltransf_25"/>
    <property type="match status" value="1"/>
</dbReference>
<sequence length="351" mass="39867">MASMDVGGSNAEAATRMDEGEAKAESMTSKDYYFDSYSHFGIHEEMLKDEVRTSEYKRAIEHNKQNIEGKVVLDIGCGTGILSMFCAKVGAKAVYAIDCSEIATYATKIVKENGMEDVITVIKGKVEEIELPVDKVDVIVSEWMGYFLFYESMLDTVIHARDKWLKPGGVMLPDFLTLNVVGIEDAEYKKEKLDFWDNVYGYSMKCIKEVAITEPLVDVVENNQVCTGVQVLREVRVPDYSVEDCTFTSTFELVAKRNDYIHALVAYFDTHFSTGHKPNMFSTSPAAQQTHWKQTVFYLPEEITICEGERLKGTLSCRPNKGNRRDLDITISYEHNGKWQQAKGQMEYKMR</sequence>
<dbReference type="Pfam" id="PF22528">
    <property type="entry name" value="PRMT_C"/>
    <property type="match status" value="1"/>
</dbReference>
<evidence type="ECO:0000256" key="4">
    <source>
        <dbReference type="ARBA" id="ARBA00022691"/>
    </source>
</evidence>
<dbReference type="PANTHER" id="PTHR11006">
    <property type="entry name" value="PROTEIN ARGININE N-METHYLTRANSFERASE"/>
    <property type="match status" value="1"/>
</dbReference>
<dbReference type="InterPro" id="IPR025799">
    <property type="entry name" value="Arg_MeTrfase"/>
</dbReference>
<dbReference type="GO" id="GO:0042054">
    <property type="term" value="F:histone methyltransferase activity"/>
    <property type="evidence" value="ECO:0007669"/>
    <property type="project" value="TreeGrafter"/>
</dbReference>
<dbReference type="PANTHER" id="PTHR11006:SF53">
    <property type="entry name" value="PROTEIN ARGININE N-METHYLTRANSFERASE 3"/>
    <property type="match status" value="1"/>
</dbReference>
<keyword evidence="11" id="KW-1185">Reference proteome</keyword>
<dbReference type="GO" id="GO:0005634">
    <property type="term" value="C:nucleus"/>
    <property type="evidence" value="ECO:0007669"/>
    <property type="project" value="TreeGrafter"/>
</dbReference>
<keyword evidence="2 6" id="KW-0489">Methyltransferase</keyword>
<dbReference type="Gene3D" id="3.40.50.150">
    <property type="entry name" value="Vaccinia Virus protein VP39"/>
    <property type="match status" value="1"/>
</dbReference>
<evidence type="ECO:0000259" key="9">
    <source>
        <dbReference type="Pfam" id="PF22528"/>
    </source>
</evidence>
<dbReference type="CDD" id="cd02440">
    <property type="entry name" value="AdoMet_MTases"/>
    <property type="match status" value="1"/>
</dbReference>
<comment type="catalytic activity">
    <reaction evidence="5">
        <text>L-arginyl-[protein] + S-adenosyl-L-methionine = N(omega)-methyl-L-arginyl-[protein] + S-adenosyl-L-homocysteine + H(+)</text>
        <dbReference type="Rhea" id="RHEA:48100"/>
        <dbReference type="Rhea" id="RHEA-COMP:10532"/>
        <dbReference type="Rhea" id="RHEA-COMP:11990"/>
        <dbReference type="ChEBI" id="CHEBI:15378"/>
        <dbReference type="ChEBI" id="CHEBI:29965"/>
        <dbReference type="ChEBI" id="CHEBI:57856"/>
        <dbReference type="ChEBI" id="CHEBI:59789"/>
        <dbReference type="ChEBI" id="CHEBI:65280"/>
    </reaction>
    <physiologicalReaction direction="left-to-right" evidence="5">
        <dbReference type="Rhea" id="RHEA:48101"/>
    </physiologicalReaction>
</comment>
<accession>A0AAX4PEJ5</accession>
<name>A0AAX4PEJ5_9CHLO</name>
<feature type="region of interest" description="Disordered" evidence="7">
    <location>
        <begin position="1"/>
        <end position="21"/>
    </location>
</feature>
<dbReference type="Gene3D" id="2.70.160.11">
    <property type="entry name" value="Hnrnp arginine n-methyltransferase1"/>
    <property type="match status" value="1"/>
</dbReference>
<feature type="domain" description="Protein arginine N-methyltransferase" evidence="9">
    <location>
        <begin position="177"/>
        <end position="337"/>
    </location>
</feature>
<evidence type="ECO:0000256" key="2">
    <source>
        <dbReference type="ARBA" id="ARBA00022603"/>
    </source>
</evidence>
<evidence type="ECO:0000313" key="11">
    <source>
        <dbReference type="Proteomes" id="UP001472866"/>
    </source>
</evidence>
<protein>
    <recommendedName>
        <fullName evidence="1">type I protein arginine methyltransferase</fullName>
        <ecNumber evidence="1">2.1.1.319</ecNumber>
    </recommendedName>
</protein>
<feature type="domain" description="Methyltransferase" evidence="8">
    <location>
        <begin position="72"/>
        <end position="169"/>
    </location>
</feature>
<dbReference type="GO" id="GO:0035242">
    <property type="term" value="F:protein-arginine omega-N asymmetric methyltransferase activity"/>
    <property type="evidence" value="ECO:0007669"/>
    <property type="project" value="UniProtKB-EC"/>
</dbReference>
<evidence type="ECO:0000259" key="8">
    <source>
        <dbReference type="Pfam" id="PF13649"/>
    </source>
</evidence>
<evidence type="ECO:0000256" key="3">
    <source>
        <dbReference type="ARBA" id="ARBA00022679"/>
    </source>
</evidence>
<reference evidence="10 11" key="1">
    <citation type="submission" date="2024-03" db="EMBL/GenBank/DDBJ databases">
        <title>Complete genome sequence of the green alga Chloropicon roscoffensis RCC1871.</title>
        <authorList>
            <person name="Lemieux C."/>
            <person name="Pombert J.-F."/>
            <person name="Otis C."/>
            <person name="Turmel M."/>
        </authorList>
    </citation>
    <scope>NUCLEOTIDE SEQUENCE [LARGE SCALE GENOMIC DNA]</scope>
    <source>
        <strain evidence="10 11">RCC1871</strain>
    </source>
</reference>
<evidence type="ECO:0000313" key="10">
    <source>
        <dbReference type="EMBL" id="WZN64807.1"/>
    </source>
</evidence>
<dbReference type="FunFam" id="2.70.160.11:FF:000001">
    <property type="entry name" value="Blast:Protein arginine N-methyltransferase 1"/>
    <property type="match status" value="1"/>
</dbReference>
<keyword evidence="3 6" id="KW-0808">Transferase</keyword>
<dbReference type="GO" id="GO:0032259">
    <property type="term" value="P:methylation"/>
    <property type="evidence" value="ECO:0007669"/>
    <property type="project" value="UniProtKB-KW"/>
</dbReference>